<evidence type="ECO:0000313" key="2">
    <source>
        <dbReference type="Proteomes" id="UP001151760"/>
    </source>
</evidence>
<keyword evidence="2" id="KW-1185">Reference proteome</keyword>
<comment type="caution">
    <text evidence="1">The sequence shown here is derived from an EMBL/GenBank/DDBJ whole genome shotgun (WGS) entry which is preliminary data.</text>
</comment>
<protein>
    <submittedName>
        <fullName evidence="1">Uncharacterized protein</fullName>
    </submittedName>
</protein>
<reference evidence="1" key="1">
    <citation type="journal article" date="2022" name="Int. J. Mol. Sci.">
        <title>Draft Genome of Tanacetum Coccineum: Genomic Comparison of Closely Related Tanacetum-Family Plants.</title>
        <authorList>
            <person name="Yamashiro T."/>
            <person name="Shiraishi A."/>
            <person name="Nakayama K."/>
            <person name="Satake H."/>
        </authorList>
    </citation>
    <scope>NUCLEOTIDE SEQUENCE</scope>
</reference>
<dbReference type="Proteomes" id="UP001151760">
    <property type="component" value="Unassembled WGS sequence"/>
</dbReference>
<evidence type="ECO:0000313" key="1">
    <source>
        <dbReference type="EMBL" id="GJT04841.1"/>
    </source>
</evidence>
<name>A0ABQ5ARB1_9ASTR</name>
<accession>A0ABQ5ARB1</accession>
<reference evidence="1" key="2">
    <citation type="submission" date="2022-01" db="EMBL/GenBank/DDBJ databases">
        <authorList>
            <person name="Yamashiro T."/>
            <person name="Shiraishi A."/>
            <person name="Satake H."/>
            <person name="Nakayama K."/>
        </authorList>
    </citation>
    <scope>NUCLEOTIDE SEQUENCE</scope>
</reference>
<organism evidence="1 2">
    <name type="scientific">Tanacetum coccineum</name>
    <dbReference type="NCBI Taxonomy" id="301880"/>
    <lineage>
        <taxon>Eukaryota</taxon>
        <taxon>Viridiplantae</taxon>
        <taxon>Streptophyta</taxon>
        <taxon>Embryophyta</taxon>
        <taxon>Tracheophyta</taxon>
        <taxon>Spermatophyta</taxon>
        <taxon>Magnoliopsida</taxon>
        <taxon>eudicotyledons</taxon>
        <taxon>Gunneridae</taxon>
        <taxon>Pentapetalae</taxon>
        <taxon>asterids</taxon>
        <taxon>campanulids</taxon>
        <taxon>Asterales</taxon>
        <taxon>Asteraceae</taxon>
        <taxon>Asteroideae</taxon>
        <taxon>Anthemideae</taxon>
        <taxon>Anthemidinae</taxon>
        <taxon>Tanacetum</taxon>
    </lineage>
</organism>
<proteinExistence type="predicted"/>
<gene>
    <name evidence="1" type="ORF">Tco_0839303</name>
</gene>
<sequence length="195" mass="21981">MVYQLTKFHVQRVDMVINPPWNLPFLGAKGLTSPEQTATGKGISNPLMAVMVCQKPYGIQLTNVSSTERVNTPGSDENRLKLYDLMYIIVNNSNSYLRDILGDILGKDMHYPLIRIIDLTFNIKAFDLDKSIERCQVVEHGMDDHVPDEIDGVKCEQLPNYVVNKGNLKVLVCKQVANHGGDELVDKGRQLKRKV</sequence>
<dbReference type="EMBL" id="BQNB010012539">
    <property type="protein sequence ID" value="GJT04841.1"/>
    <property type="molecule type" value="Genomic_DNA"/>
</dbReference>